<evidence type="ECO:0000256" key="4">
    <source>
        <dbReference type="ARBA" id="ARBA00022801"/>
    </source>
</evidence>
<protein>
    <submittedName>
        <fullName evidence="6">Pyrrolidone-carboxylate peptidase</fullName>
    </submittedName>
</protein>
<name>A0A6A1UP45_9ROSI</name>
<dbReference type="InterPro" id="IPR016125">
    <property type="entry name" value="Peptidase_C15-like"/>
</dbReference>
<keyword evidence="5" id="KW-0788">Thiol protease</keyword>
<gene>
    <name evidence="6" type="ORF">CJ030_MR8G018175</name>
</gene>
<dbReference type="OrthoDB" id="407146at2759"/>
<dbReference type="InterPro" id="IPR036440">
    <property type="entry name" value="Peptidase_C15-like_sf"/>
</dbReference>
<dbReference type="PIRSF" id="PIRSF015592">
    <property type="entry name" value="Prld-crbxl_pptds"/>
    <property type="match status" value="1"/>
</dbReference>
<evidence type="ECO:0000256" key="5">
    <source>
        <dbReference type="ARBA" id="ARBA00022807"/>
    </source>
</evidence>
<reference evidence="6 7" key="1">
    <citation type="journal article" date="2019" name="Plant Biotechnol. J.">
        <title>The red bayberry genome and genetic basis of sex determination.</title>
        <authorList>
            <person name="Jia H.M."/>
            <person name="Jia H.J."/>
            <person name="Cai Q.L."/>
            <person name="Wang Y."/>
            <person name="Zhao H.B."/>
            <person name="Yang W.F."/>
            <person name="Wang G.Y."/>
            <person name="Li Y.H."/>
            <person name="Zhan D.L."/>
            <person name="Shen Y.T."/>
            <person name="Niu Q.F."/>
            <person name="Chang L."/>
            <person name="Qiu J."/>
            <person name="Zhao L."/>
            <person name="Xie H.B."/>
            <person name="Fu W.Y."/>
            <person name="Jin J."/>
            <person name="Li X.W."/>
            <person name="Jiao Y."/>
            <person name="Zhou C.C."/>
            <person name="Tu T."/>
            <person name="Chai C.Y."/>
            <person name="Gao J.L."/>
            <person name="Fan L.J."/>
            <person name="van de Weg E."/>
            <person name="Wang J.Y."/>
            <person name="Gao Z.S."/>
        </authorList>
    </citation>
    <scope>NUCLEOTIDE SEQUENCE [LARGE SCALE GENOMIC DNA]</scope>
    <source>
        <tissue evidence="6">Leaves</tissue>
    </source>
</reference>
<proteinExistence type="inferred from homology"/>
<accession>A0A6A1UP45</accession>
<dbReference type="CDD" id="cd00501">
    <property type="entry name" value="Peptidase_C15"/>
    <property type="match status" value="1"/>
</dbReference>
<dbReference type="GO" id="GO:0006508">
    <property type="term" value="P:proteolysis"/>
    <property type="evidence" value="ECO:0007669"/>
    <property type="project" value="UniProtKB-KW"/>
</dbReference>
<evidence type="ECO:0000256" key="2">
    <source>
        <dbReference type="ARBA" id="ARBA00022490"/>
    </source>
</evidence>
<evidence type="ECO:0000313" key="6">
    <source>
        <dbReference type="EMBL" id="KAB1202082.1"/>
    </source>
</evidence>
<comment type="caution">
    <text evidence="6">The sequence shown here is derived from an EMBL/GenBank/DDBJ whole genome shotgun (WGS) entry which is preliminary data.</text>
</comment>
<keyword evidence="7" id="KW-1185">Reference proteome</keyword>
<evidence type="ECO:0000256" key="3">
    <source>
        <dbReference type="ARBA" id="ARBA00022670"/>
    </source>
</evidence>
<comment type="similarity">
    <text evidence="1">Belongs to the peptidase C15 family.</text>
</comment>
<dbReference type="InterPro" id="IPR000816">
    <property type="entry name" value="Peptidase_C15"/>
</dbReference>
<keyword evidence="3" id="KW-0645">Protease</keyword>
<dbReference type="FunFam" id="3.40.630.20:FF:000003">
    <property type="entry name" value="Pyrrolidone-carboxylate peptidase isoform A"/>
    <property type="match status" value="1"/>
</dbReference>
<keyword evidence="4" id="KW-0378">Hydrolase</keyword>
<dbReference type="GO" id="GO:0005829">
    <property type="term" value="C:cytosol"/>
    <property type="evidence" value="ECO:0007669"/>
    <property type="project" value="InterPro"/>
</dbReference>
<dbReference type="EMBL" id="RXIC02000026">
    <property type="protein sequence ID" value="KAB1202082.1"/>
    <property type="molecule type" value="Genomic_DNA"/>
</dbReference>
<dbReference type="GO" id="GO:0016920">
    <property type="term" value="F:pyroglutamyl-peptidase activity"/>
    <property type="evidence" value="ECO:0007669"/>
    <property type="project" value="InterPro"/>
</dbReference>
<sequence>MGSEGPPAVTIHLTGFKKFHGVLENPTETIVSNLKEYVKKKGLPKGLILGSCSILETAGQGALAALYQTLQSAISGAASESSNSGRTIWVHFGVNSGATRFAIEHQAVNEATFRCPDEMGWKPQKVPIIPADGGITRVRQTSIPVEEITKALAKMGYEVMTSDDAGRFVCNYVYYHSLRFAEQNGNRSLFVHVPLFMTIDEETQMQFAASLLEVLASLC</sequence>
<dbReference type="Gene3D" id="3.40.630.20">
    <property type="entry name" value="Peptidase C15, pyroglutamyl peptidase I-like"/>
    <property type="match status" value="1"/>
</dbReference>
<dbReference type="Proteomes" id="UP000516437">
    <property type="component" value="Chromosome 8"/>
</dbReference>
<dbReference type="PANTHER" id="PTHR23402">
    <property type="entry name" value="PROTEASE FAMILY C15 PYROGLUTAMYL-PEPTIDASE I-RELATED"/>
    <property type="match status" value="1"/>
</dbReference>
<dbReference type="PANTHER" id="PTHR23402:SF1">
    <property type="entry name" value="PYROGLUTAMYL-PEPTIDASE I"/>
    <property type="match status" value="1"/>
</dbReference>
<dbReference type="AlphaFoldDB" id="A0A6A1UP45"/>
<keyword evidence="2" id="KW-0963">Cytoplasm</keyword>
<dbReference type="Pfam" id="PF01470">
    <property type="entry name" value="Peptidase_C15"/>
    <property type="match status" value="1"/>
</dbReference>
<dbReference type="SUPFAM" id="SSF53182">
    <property type="entry name" value="Pyrrolidone carboxyl peptidase (pyroglutamate aminopeptidase)"/>
    <property type="match status" value="1"/>
</dbReference>
<organism evidence="6 7">
    <name type="scientific">Morella rubra</name>
    <name type="common">Chinese bayberry</name>
    <dbReference type="NCBI Taxonomy" id="262757"/>
    <lineage>
        <taxon>Eukaryota</taxon>
        <taxon>Viridiplantae</taxon>
        <taxon>Streptophyta</taxon>
        <taxon>Embryophyta</taxon>
        <taxon>Tracheophyta</taxon>
        <taxon>Spermatophyta</taxon>
        <taxon>Magnoliopsida</taxon>
        <taxon>eudicotyledons</taxon>
        <taxon>Gunneridae</taxon>
        <taxon>Pentapetalae</taxon>
        <taxon>rosids</taxon>
        <taxon>fabids</taxon>
        <taxon>Fagales</taxon>
        <taxon>Myricaceae</taxon>
        <taxon>Morella</taxon>
    </lineage>
</organism>
<evidence type="ECO:0000313" key="7">
    <source>
        <dbReference type="Proteomes" id="UP000516437"/>
    </source>
</evidence>
<evidence type="ECO:0000256" key="1">
    <source>
        <dbReference type="ARBA" id="ARBA00006641"/>
    </source>
</evidence>